<gene>
    <name evidence="1" type="ORF">J2I48_25950</name>
</gene>
<proteinExistence type="predicted"/>
<dbReference type="Gene3D" id="3.40.1350.10">
    <property type="match status" value="1"/>
</dbReference>
<dbReference type="InterPro" id="IPR014919">
    <property type="entry name" value="XisH"/>
</dbReference>
<sequence length="146" mass="16973">MAARDLYHTIVVEALVKDGWTITDDPLYLDYDSHNLYVDLGVERNTIGVQRGKDKLAIEVKTLAGASIVTEVQKAIGQYEMYESVLTDIEPDRIVYLAVPRTEFEIFFTQKLGRRLIEHRTLRIMVYDVEAKQISQWINWHSTDRQ</sequence>
<dbReference type="InterPro" id="IPR011856">
    <property type="entry name" value="tRNA_endonuc-like_dom_sf"/>
</dbReference>
<evidence type="ECO:0000313" key="2">
    <source>
        <dbReference type="Proteomes" id="UP000664795"/>
    </source>
</evidence>
<organism evidence="1 2">
    <name type="scientific">Fibrella aquatilis</name>
    <dbReference type="NCBI Taxonomy" id="2817059"/>
    <lineage>
        <taxon>Bacteria</taxon>
        <taxon>Pseudomonadati</taxon>
        <taxon>Bacteroidota</taxon>
        <taxon>Cytophagia</taxon>
        <taxon>Cytophagales</taxon>
        <taxon>Spirosomataceae</taxon>
        <taxon>Fibrella</taxon>
    </lineage>
</organism>
<comment type="caution">
    <text evidence="1">The sequence shown here is derived from an EMBL/GenBank/DDBJ whole genome shotgun (WGS) entry which is preliminary data.</text>
</comment>
<dbReference type="Pfam" id="PF08814">
    <property type="entry name" value="XisH"/>
    <property type="match status" value="1"/>
</dbReference>
<dbReference type="AlphaFoldDB" id="A0A939K3L6"/>
<keyword evidence="2" id="KW-1185">Reference proteome</keyword>
<accession>A0A939K3L6</accession>
<dbReference type="GO" id="GO:0003676">
    <property type="term" value="F:nucleic acid binding"/>
    <property type="evidence" value="ECO:0007669"/>
    <property type="project" value="InterPro"/>
</dbReference>
<dbReference type="CDD" id="cd22366">
    <property type="entry name" value="XisH-like"/>
    <property type="match status" value="1"/>
</dbReference>
<dbReference type="InterPro" id="IPR011335">
    <property type="entry name" value="Restrct_endonuc-II-like"/>
</dbReference>
<dbReference type="EMBL" id="JAFMYU010000032">
    <property type="protein sequence ID" value="MBO0934480.1"/>
    <property type="molecule type" value="Genomic_DNA"/>
</dbReference>
<reference evidence="1 2" key="1">
    <citation type="submission" date="2021-03" db="EMBL/GenBank/DDBJ databases">
        <title>Fibrella sp. HMF5036 genome sequencing and assembly.</title>
        <authorList>
            <person name="Kang H."/>
            <person name="Kim H."/>
            <person name="Bae S."/>
            <person name="Joh K."/>
        </authorList>
    </citation>
    <scope>NUCLEOTIDE SEQUENCE [LARGE SCALE GENOMIC DNA]</scope>
    <source>
        <strain evidence="1 2">HMF5036</strain>
    </source>
</reference>
<evidence type="ECO:0000313" key="1">
    <source>
        <dbReference type="EMBL" id="MBO0934480.1"/>
    </source>
</evidence>
<dbReference type="RefSeq" id="WP_207338445.1">
    <property type="nucleotide sequence ID" value="NZ_JAFMYU010000032.1"/>
</dbReference>
<dbReference type="SUPFAM" id="SSF52980">
    <property type="entry name" value="Restriction endonuclease-like"/>
    <property type="match status" value="1"/>
</dbReference>
<name>A0A939K3L6_9BACT</name>
<protein>
    <submittedName>
        <fullName evidence="1">Fatty-acid oxidation protein subunit alpha</fullName>
    </submittedName>
</protein>
<dbReference type="Proteomes" id="UP000664795">
    <property type="component" value="Unassembled WGS sequence"/>
</dbReference>